<dbReference type="EMBL" id="KK784995">
    <property type="protein sequence ID" value="KDO54499.1"/>
    <property type="molecule type" value="Genomic_DNA"/>
</dbReference>
<proteinExistence type="predicted"/>
<reference evidence="1 2" key="1">
    <citation type="submission" date="2014-04" db="EMBL/GenBank/DDBJ databases">
        <authorList>
            <consortium name="International Citrus Genome Consortium"/>
            <person name="Gmitter F."/>
            <person name="Chen C."/>
            <person name="Farmerie W."/>
            <person name="Harkins T."/>
            <person name="Desany B."/>
            <person name="Mohiuddin M."/>
            <person name="Kodira C."/>
            <person name="Borodovsky M."/>
            <person name="Lomsadze A."/>
            <person name="Burns P."/>
            <person name="Jenkins J."/>
            <person name="Prochnik S."/>
            <person name="Shu S."/>
            <person name="Chapman J."/>
            <person name="Pitluck S."/>
            <person name="Schmutz J."/>
            <person name="Rokhsar D."/>
        </authorList>
    </citation>
    <scope>NUCLEOTIDE SEQUENCE</scope>
</reference>
<keyword evidence="2" id="KW-1185">Reference proteome</keyword>
<dbReference type="Proteomes" id="UP000027120">
    <property type="component" value="Unassembled WGS sequence"/>
</dbReference>
<dbReference type="AlphaFoldDB" id="A0A067EH30"/>
<gene>
    <name evidence="1" type="ORF">CISIN_1g035277mg</name>
</gene>
<evidence type="ECO:0000313" key="1">
    <source>
        <dbReference type="EMBL" id="KDO54499.1"/>
    </source>
</evidence>
<evidence type="ECO:0000313" key="2">
    <source>
        <dbReference type="Proteomes" id="UP000027120"/>
    </source>
</evidence>
<protein>
    <submittedName>
        <fullName evidence="1">Uncharacterized protein</fullName>
    </submittedName>
</protein>
<sequence length="69" mass="8117">MTNCRVYTLVSRRLLYLTFCLEASNMGKPVVQLWYRVTVAFSRWMSVDHTNSSTSNGWMQLWHDNTVTL</sequence>
<organism evidence="1 2">
    <name type="scientific">Citrus sinensis</name>
    <name type="common">Sweet orange</name>
    <name type="synonym">Citrus aurantium var. sinensis</name>
    <dbReference type="NCBI Taxonomy" id="2711"/>
    <lineage>
        <taxon>Eukaryota</taxon>
        <taxon>Viridiplantae</taxon>
        <taxon>Streptophyta</taxon>
        <taxon>Embryophyta</taxon>
        <taxon>Tracheophyta</taxon>
        <taxon>Spermatophyta</taxon>
        <taxon>Magnoliopsida</taxon>
        <taxon>eudicotyledons</taxon>
        <taxon>Gunneridae</taxon>
        <taxon>Pentapetalae</taxon>
        <taxon>rosids</taxon>
        <taxon>malvids</taxon>
        <taxon>Sapindales</taxon>
        <taxon>Rutaceae</taxon>
        <taxon>Aurantioideae</taxon>
        <taxon>Citrus</taxon>
    </lineage>
</organism>
<name>A0A067EH30_CITSI</name>
<accession>A0A067EH30</accession>